<comment type="caution">
    <text evidence="2">The sequence shown here is derived from an EMBL/GenBank/DDBJ whole genome shotgun (WGS) entry which is preliminary data.</text>
</comment>
<feature type="transmembrane region" description="Helical" evidence="1">
    <location>
        <begin position="301"/>
        <end position="324"/>
    </location>
</feature>
<accession>A0A9N8RS35</accession>
<feature type="transmembrane region" description="Helical" evidence="1">
    <location>
        <begin position="336"/>
        <end position="354"/>
    </location>
</feature>
<dbReference type="Proteomes" id="UP000789704">
    <property type="component" value="Unassembled WGS sequence"/>
</dbReference>
<organism evidence="2 3">
    <name type="scientific">Paraburkholderia saeva</name>
    <dbReference type="NCBI Taxonomy" id="2777537"/>
    <lineage>
        <taxon>Bacteria</taxon>
        <taxon>Pseudomonadati</taxon>
        <taxon>Pseudomonadota</taxon>
        <taxon>Betaproteobacteria</taxon>
        <taxon>Burkholderiales</taxon>
        <taxon>Burkholderiaceae</taxon>
        <taxon>Paraburkholderia</taxon>
    </lineage>
</organism>
<evidence type="ECO:0000313" key="2">
    <source>
        <dbReference type="EMBL" id="CAG4886582.1"/>
    </source>
</evidence>
<gene>
    <name evidence="2" type="ORF">LMG31841_00221</name>
</gene>
<keyword evidence="3" id="KW-1185">Reference proteome</keyword>
<feature type="transmembrane region" description="Helical" evidence="1">
    <location>
        <begin position="124"/>
        <end position="141"/>
    </location>
</feature>
<feature type="transmembrane region" description="Helical" evidence="1">
    <location>
        <begin position="239"/>
        <end position="263"/>
    </location>
</feature>
<sequence>MMTSGKYVDRSIKFFDLASGIGLLAIFIGNLLLIVNKSPFIWVDIVADDAYYYLGVARNLVDHGVSSFLPPFETNGYQPLWLALLSVSAFIFGTSSRSMVVQLYSLSFFFTFLFCLASRLRYKVVFPAVVCASCFPFVMVYGMETTMIPCLLILYLGTRKWWGQGIIGSLIFMARLDALSLIIAKDLLDIVKRRDIELKKYLIIFPLIALYMGINIHYFDTPVPVSGLAKSVGNVRGENITVILFYFSMISYLIPALICIALYTFITKEIKRFQYADEIIISSMALLICMVYYTINSGWPIWPWYCWPQLLLTYYLILEAVFIIRSNAARRSIISVRWIALPLAMLFLLSKPAFELFFRGSISLYQSFENRHILNSFGRQNVRLVDYLRTRNIKPGSFFAMGDRAGSFGFFLGNNYRFIHTEGLAGPYSYYRAMQADEGRKFIENLGVDYLVVDRERLIVRENIIGVIEPVMPLSARFGDYILCFKEDGVILDQSYNNMTRYLLDFKARVECPRDVEEEFLTLRKQYGGVVKYSFPMLNFEPDLMAGLWRLLF</sequence>
<proteinExistence type="predicted"/>
<protein>
    <recommendedName>
        <fullName evidence="4">Glycosyltransferase RgtA/B/C/D-like domain-containing protein</fullName>
    </recommendedName>
</protein>
<feature type="transmembrane region" description="Helical" evidence="1">
    <location>
        <begin position="99"/>
        <end position="117"/>
    </location>
</feature>
<evidence type="ECO:0008006" key="4">
    <source>
        <dbReference type="Google" id="ProtNLM"/>
    </source>
</evidence>
<keyword evidence="1" id="KW-0472">Membrane</keyword>
<reference evidence="2" key="1">
    <citation type="submission" date="2021-04" db="EMBL/GenBank/DDBJ databases">
        <authorList>
            <person name="Vanwijnsberghe S."/>
        </authorList>
    </citation>
    <scope>NUCLEOTIDE SEQUENCE</scope>
    <source>
        <strain evidence="2">LMG 31841</strain>
    </source>
</reference>
<dbReference type="RefSeq" id="WP_228874304.1">
    <property type="nucleotide sequence ID" value="NZ_CAJQZC010000001.1"/>
</dbReference>
<keyword evidence="1" id="KW-0812">Transmembrane</keyword>
<evidence type="ECO:0000256" key="1">
    <source>
        <dbReference type="SAM" id="Phobius"/>
    </source>
</evidence>
<feature type="transmembrane region" description="Helical" evidence="1">
    <location>
        <begin position="12"/>
        <end position="35"/>
    </location>
</feature>
<name>A0A9N8RS35_9BURK</name>
<feature type="transmembrane region" description="Helical" evidence="1">
    <location>
        <begin position="275"/>
        <end position="295"/>
    </location>
</feature>
<dbReference type="EMBL" id="CAJQZC010000001">
    <property type="protein sequence ID" value="CAG4886582.1"/>
    <property type="molecule type" value="Genomic_DNA"/>
</dbReference>
<keyword evidence="1" id="KW-1133">Transmembrane helix</keyword>
<evidence type="ECO:0000313" key="3">
    <source>
        <dbReference type="Proteomes" id="UP000789704"/>
    </source>
</evidence>
<dbReference type="AlphaFoldDB" id="A0A9N8RS35"/>
<feature type="transmembrane region" description="Helical" evidence="1">
    <location>
        <begin position="201"/>
        <end position="219"/>
    </location>
</feature>
<feature type="transmembrane region" description="Helical" evidence="1">
    <location>
        <begin position="161"/>
        <end position="181"/>
    </location>
</feature>